<dbReference type="Gene3D" id="3.40.50.2000">
    <property type="entry name" value="Glycogen Phosphorylase B"/>
    <property type="match status" value="1"/>
</dbReference>
<evidence type="ECO:0000313" key="2">
    <source>
        <dbReference type="EMBL" id="GIM45577.1"/>
    </source>
</evidence>
<gene>
    <name evidence="2" type="ORF">DNHGIG_11260</name>
</gene>
<dbReference type="InterPro" id="IPR019896">
    <property type="entry name" value="Polysacch_pyruvyl_Trfase_CsaB"/>
</dbReference>
<dbReference type="NCBIfam" id="TIGR03609">
    <property type="entry name" value="S_layer_CsaB"/>
    <property type="match status" value="1"/>
</dbReference>
<dbReference type="AlphaFoldDB" id="A0AAV4LCL2"/>
<keyword evidence="3" id="KW-1185">Reference proteome</keyword>
<sequence>MSRILISGYYGFDNLGDDTVLFGILSGIRKRRPDAEMVVLSNQPDRTRELFGIPAYNRWNAFVIFRELLRSDMLVMGGGTLLQDVTSPRSILYYLGIVALAKALRKPVFFYAQGVGPVTQKLSKQLIQRVVNRVDMITVRDDKSRTDLLTLGVTKPPIHVTADPALVIDTEQFPKDDGWKILSRYGLEPSTSHRKQPLVGVAVRNWATDHPYLQVLARVCDDLVRMGWRVVFIPMQYPGDVGASKQIAEHMKEAATLLDEQFTFRDISSIIANMDMIIGMRLHSLILAALYDVPFVPLSYDPKIDRFVQRVGIATGLSVDSVTYDHLKTRVQHCIDNLEMLKQIMHEHMQALKLEAEKSGELAVQFLQS</sequence>
<dbReference type="EMBL" id="BOQE01000001">
    <property type="protein sequence ID" value="GIM45577.1"/>
    <property type="molecule type" value="Genomic_DNA"/>
</dbReference>
<dbReference type="RefSeq" id="WP_282198767.1">
    <property type="nucleotide sequence ID" value="NZ_BOQE01000001.1"/>
</dbReference>
<keyword evidence="2" id="KW-0808">Transferase</keyword>
<dbReference type="SUPFAM" id="SSF53756">
    <property type="entry name" value="UDP-Glycosyltransferase/glycogen phosphorylase"/>
    <property type="match status" value="1"/>
</dbReference>
<evidence type="ECO:0000259" key="1">
    <source>
        <dbReference type="Pfam" id="PF04230"/>
    </source>
</evidence>
<dbReference type="Pfam" id="PF04230">
    <property type="entry name" value="PS_pyruv_trans"/>
    <property type="match status" value="1"/>
</dbReference>
<name>A0AAV4LCL2_9BACL</name>
<dbReference type="GO" id="GO:0016740">
    <property type="term" value="F:transferase activity"/>
    <property type="evidence" value="ECO:0007669"/>
    <property type="project" value="UniProtKB-KW"/>
</dbReference>
<proteinExistence type="predicted"/>
<comment type="caution">
    <text evidence="2">The sequence shown here is derived from an EMBL/GenBank/DDBJ whole genome shotgun (WGS) entry which is preliminary data.</text>
</comment>
<reference evidence="2" key="1">
    <citation type="journal article" date="2023" name="Int. J. Syst. Evol. Microbiol.">
        <title>Collibacillus ludicampi gen. nov., sp. nov., a new soil bacterium of the family Alicyclobacillaceae.</title>
        <authorList>
            <person name="Jojima T."/>
            <person name="Ioku Y."/>
            <person name="Fukuta Y."/>
            <person name="Shirasaka N."/>
            <person name="Matsumura Y."/>
            <person name="Mori M."/>
        </authorList>
    </citation>
    <scope>NUCLEOTIDE SEQUENCE</scope>
    <source>
        <strain evidence="2">TP075</strain>
    </source>
</reference>
<dbReference type="InterPro" id="IPR007345">
    <property type="entry name" value="Polysacch_pyruvyl_Trfase"/>
</dbReference>
<dbReference type="PANTHER" id="PTHR36836">
    <property type="entry name" value="COLANIC ACID BIOSYNTHESIS PROTEIN WCAK"/>
    <property type="match status" value="1"/>
</dbReference>
<protein>
    <submittedName>
        <fullName evidence="2">Polysaccharide pyruvyl transferase CsaB</fullName>
    </submittedName>
</protein>
<organism evidence="2 3">
    <name type="scientific">Collibacillus ludicampi</name>
    <dbReference type="NCBI Taxonomy" id="2771369"/>
    <lineage>
        <taxon>Bacteria</taxon>
        <taxon>Bacillati</taxon>
        <taxon>Bacillota</taxon>
        <taxon>Bacilli</taxon>
        <taxon>Bacillales</taxon>
        <taxon>Alicyclobacillaceae</taxon>
        <taxon>Collibacillus</taxon>
    </lineage>
</organism>
<accession>A0AAV4LCL2</accession>
<dbReference type="PANTHER" id="PTHR36836:SF1">
    <property type="entry name" value="COLANIC ACID BIOSYNTHESIS PROTEIN WCAK"/>
    <property type="match status" value="1"/>
</dbReference>
<feature type="domain" description="Polysaccharide pyruvyl transferase" evidence="1">
    <location>
        <begin position="14"/>
        <end position="302"/>
    </location>
</feature>
<dbReference type="Proteomes" id="UP001057291">
    <property type="component" value="Unassembled WGS sequence"/>
</dbReference>
<evidence type="ECO:0000313" key="3">
    <source>
        <dbReference type="Proteomes" id="UP001057291"/>
    </source>
</evidence>